<reference evidence="2 3" key="1">
    <citation type="submission" date="2023-01" db="EMBL/GenBank/DDBJ databases">
        <authorList>
            <person name="Whitehead M."/>
        </authorList>
    </citation>
    <scope>NUCLEOTIDE SEQUENCE [LARGE SCALE GENOMIC DNA]</scope>
</reference>
<dbReference type="SMART" id="SM00597">
    <property type="entry name" value="ZnF_TTF"/>
    <property type="match status" value="1"/>
</dbReference>
<gene>
    <name evidence="2" type="ORF">MEUPH1_LOCUS16708</name>
</gene>
<dbReference type="Pfam" id="PF05699">
    <property type="entry name" value="Dimer_Tnp_hAT"/>
    <property type="match status" value="1"/>
</dbReference>
<dbReference type="InterPro" id="IPR012337">
    <property type="entry name" value="RNaseH-like_sf"/>
</dbReference>
<name>A0AAV0X0A7_9HEMI</name>
<dbReference type="EMBL" id="CARXXK010000003">
    <property type="protein sequence ID" value="CAI6361538.1"/>
    <property type="molecule type" value="Genomic_DNA"/>
</dbReference>
<accession>A0AAV0X0A7</accession>
<dbReference type="GO" id="GO:0046983">
    <property type="term" value="F:protein dimerization activity"/>
    <property type="evidence" value="ECO:0007669"/>
    <property type="project" value="InterPro"/>
</dbReference>
<evidence type="ECO:0000313" key="2">
    <source>
        <dbReference type="EMBL" id="CAI6361538.1"/>
    </source>
</evidence>
<dbReference type="PANTHER" id="PTHR45749:SF37">
    <property type="entry name" value="OS05G0311600 PROTEIN"/>
    <property type="match status" value="1"/>
</dbReference>
<dbReference type="InterPro" id="IPR006580">
    <property type="entry name" value="Znf_TTF"/>
</dbReference>
<dbReference type="Proteomes" id="UP001160148">
    <property type="component" value="Unassembled WGS sequence"/>
</dbReference>
<evidence type="ECO:0000313" key="3">
    <source>
        <dbReference type="Proteomes" id="UP001160148"/>
    </source>
</evidence>
<dbReference type="InterPro" id="IPR008906">
    <property type="entry name" value="HATC_C_dom"/>
</dbReference>
<organism evidence="2 3">
    <name type="scientific">Macrosiphum euphorbiae</name>
    <name type="common">potato aphid</name>
    <dbReference type="NCBI Taxonomy" id="13131"/>
    <lineage>
        <taxon>Eukaryota</taxon>
        <taxon>Metazoa</taxon>
        <taxon>Ecdysozoa</taxon>
        <taxon>Arthropoda</taxon>
        <taxon>Hexapoda</taxon>
        <taxon>Insecta</taxon>
        <taxon>Pterygota</taxon>
        <taxon>Neoptera</taxon>
        <taxon>Paraneoptera</taxon>
        <taxon>Hemiptera</taxon>
        <taxon>Sternorrhyncha</taxon>
        <taxon>Aphidomorpha</taxon>
        <taxon>Aphidoidea</taxon>
        <taxon>Aphididae</taxon>
        <taxon>Macrosiphini</taxon>
        <taxon>Macrosiphum</taxon>
    </lineage>
</organism>
<keyword evidence="3" id="KW-1185">Reference proteome</keyword>
<sequence length="955" mass="109726">MDSRFCGFCRKDRGSLNPTNWNRHLQACKNKKIKTNSSFNIKQFFTTTSTKVDQSGVTSENPKILSNVVVQEKTVDQSGVTSENSLENSKVLSNVEVQEKTVDQSGVTSENSLENSKVLSNVEVQEKTVDQSGVTSENSLENSKVLSNVVVQEKTVLDFGNDPAIFSYVQDLSTEIIDHFFKLGPSQPTAHEMPNKCFKKDSLGRSFHDSWYWKKLPSGEIIRRKWMTYSKTENKLYCLHCALFGKNIKINWSREGFNNWKNGLPKVIIHETSEAHIMSSIKVAYREASFPIIQSIDEKNNLDKVLNKEIVRHLIDITLYLGRHCLPFRGHKEGWNEQLMGNFKDLVVLLTKYSPALSSYVTQLQLKGRKIHNFLSWQRQNQLIKSISMHIKDTIQKELLEARFFSVSLDTTFDVSRKEQLSVILRYINKNTVDCIVNERLVAVRETATTTGQHLFTMLEEIFNEMNLDWKNYLVGQSYDGAASMRGVYNGLQAIVKEHNPYAMYVWCYAHRLSLINVDAVSSCTEARDLFGNLEALYDFIGSSKKRVNMYSNYQKERYPNKQLRRLKRVETTRWSSHSSALETVFATFNAILDTLEYLDKDTSSDRMSSIKAKSLFDYLISERFFLTALTFRKMFDITGPLNLYLQGKNIDLLSAVSYVKSVQKKINLFRNDTQFEAIVKEKEIFVNTNVVDFDIIPLTQTRMRKKKKMPGETSSDELPNLSPINNFKINTYFTVIDIISSQIFERFNNNSNPLINDLSLFNKKRLLEITKSSNLPNDAFNGFQQVYGKFVFAEDLRREYMQFANVYLELEKTLSLPKTLHQQNNTQIKNYEFEASGTESEVEEFTDDDSLETPNSEGTIHMMYKICNEAGLKETFPALYTALSIALTLPISSVSPERTFSKLKLVKTRLRSTMSEDRLEALLMMSCECDIPIDVDTIIKRFASCSTELSKLLL</sequence>
<comment type="caution">
    <text evidence="2">The sequence shown here is derived from an EMBL/GenBank/DDBJ whole genome shotgun (WGS) entry which is preliminary data.</text>
</comment>
<protein>
    <recommendedName>
        <fullName evidence="1">TTF-type domain-containing protein</fullName>
    </recommendedName>
</protein>
<dbReference type="PANTHER" id="PTHR45749">
    <property type="match status" value="1"/>
</dbReference>
<proteinExistence type="predicted"/>
<dbReference type="InterPro" id="IPR025398">
    <property type="entry name" value="DUF4371"/>
</dbReference>
<feature type="domain" description="TTF-type" evidence="1">
    <location>
        <begin position="203"/>
        <end position="298"/>
    </location>
</feature>
<dbReference type="AlphaFoldDB" id="A0AAV0X0A7"/>
<dbReference type="Pfam" id="PF14291">
    <property type="entry name" value="DUF4371"/>
    <property type="match status" value="1"/>
</dbReference>
<dbReference type="SUPFAM" id="SSF53098">
    <property type="entry name" value="Ribonuclease H-like"/>
    <property type="match status" value="1"/>
</dbReference>
<evidence type="ECO:0000259" key="1">
    <source>
        <dbReference type="SMART" id="SM00597"/>
    </source>
</evidence>